<dbReference type="InterPro" id="IPR014729">
    <property type="entry name" value="Rossmann-like_a/b/a_fold"/>
</dbReference>
<dbReference type="PANTHER" id="PTHR46268">
    <property type="entry name" value="STRESS RESPONSE PROTEIN NHAX"/>
    <property type="match status" value="1"/>
</dbReference>
<dbReference type="InterPro" id="IPR006016">
    <property type="entry name" value="UspA"/>
</dbReference>
<keyword evidence="4" id="KW-1185">Reference proteome</keyword>
<sequence>MGRITVATDGTTTGTAAVRWAARDAAMRGCPLRIVHVLPPVGEWVRPVAGSASVDAGRKVVAEAATAARGVNPSGTVTTAIRRGPIAEELVKELGAADALVLGTERHGSLAALVISTACGRIVERTMPPVVVVRDVPETHHGEIVVGFDRSAGARHALRFAFDEAANRGARVRVVVGWTVAATGYEFGFGTVPDGVLAEDQRAVEDEIATWAAAYPHVEVETTIRLQNPVTALAAASAHADLVVVGSRGRGTVRSALLGSVSHGVLRHARCPVAVVGQIRTPREQAPTPTAGAAAT</sequence>
<comment type="caution">
    <text evidence="3">The sequence shown here is derived from an EMBL/GenBank/DDBJ whole genome shotgun (WGS) entry which is preliminary data.</text>
</comment>
<feature type="domain" description="UspA" evidence="2">
    <location>
        <begin position="144"/>
        <end position="276"/>
    </location>
</feature>
<evidence type="ECO:0000313" key="3">
    <source>
        <dbReference type="EMBL" id="MFD1719579.1"/>
    </source>
</evidence>
<dbReference type="PRINTS" id="PR01438">
    <property type="entry name" value="UNVRSLSTRESS"/>
</dbReference>
<accession>A0ABW4LBM2</accession>
<evidence type="ECO:0000256" key="1">
    <source>
        <dbReference type="ARBA" id="ARBA00008791"/>
    </source>
</evidence>
<name>A0ABW4LBM2_9MICO</name>
<comment type="similarity">
    <text evidence="1">Belongs to the universal stress protein A family.</text>
</comment>
<dbReference type="InterPro" id="IPR006015">
    <property type="entry name" value="Universal_stress_UspA"/>
</dbReference>
<dbReference type="PANTHER" id="PTHR46268:SF6">
    <property type="entry name" value="UNIVERSAL STRESS PROTEIN UP12"/>
    <property type="match status" value="1"/>
</dbReference>
<dbReference type="Proteomes" id="UP001597277">
    <property type="component" value="Unassembled WGS sequence"/>
</dbReference>
<proteinExistence type="inferred from homology"/>
<dbReference type="Gene3D" id="3.40.50.620">
    <property type="entry name" value="HUPs"/>
    <property type="match status" value="2"/>
</dbReference>
<evidence type="ECO:0000313" key="4">
    <source>
        <dbReference type="Proteomes" id="UP001597277"/>
    </source>
</evidence>
<protein>
    <submittedName>
        <fullName evidence="3">Universal stress protein</fullName>
    </submittedName>
</protein>
<dbReference type="SUPFAM" id="SSF52402">
    <property type="entry name" value="Adenine nucleotide alpha hydrolases-like"/>
    <property type="match status" value="2"/>
</dbReference>
<organism evidence="3 4">
    <name type="scientific">Georgenia deserti</name>
    <dbReference type="NCBI Taxonomy" id="2093781"/>
    <lineage>
        <taxon>Bacteria</taxon>
        <taxon>Bacillati</taxon>
        <taxon>Actinomycetota</taxon>
        <taxon>Actinomycetes</taxon>
        <taxon>Micrococcales</taxon>
        <taxon>Bogoriellaceae</taxon>
        <taxon>Georgenia</taxon>
    </lineage>
</organism>
<evidence type="ECO:0000259" key="2">
    <source>
        <dbReference type="Pfam" id="PF00582"/>
    </source>
</evidence>
<dbReference type="EMBL" id="JBHUEE010000011">
    <property type="protein sequence ID" value="MFD1719579.1"/>
    <property type="molecule type" value="Genomic_DNA"/>
</dbReference>
<reference evidence="4" key="1">
    <citation type="journal article" date="2019" name="Int. J. Syst. Evol. Microbiol.">
        <title>The Global Catalogue of Microorganisms (GCM) 10K type strain sequencing project: providing services to taxonomists for standard genome sequencing and annotation.</title>
        <authorList>
            <consortium name="The Broad Institute Genomics Platform"/>
            <consortium name="The Broad Institute Genome Sequencing Center for Infectious Disease"/>
            <person name="Wu L."/>
            <person name="Ma J."/>
        </authorList>
    </citation>
    <scope>NUCLEOTIDE SEQUENCE [LARGE SCALE GENOMIC DNA]</scope>
    <source>
        <strain evidence="4">JCM 17130</strain>
    </source>
</reference>
<dbReference type="RefSeq" id="WP_388010162.1">
    <property type="nucleotide sequence ID" value="NZ_JBHUEE010000011.1"/>
</dbReference>
<feature type="domain" description="UspA" evidence="2">
    <location>
        <begin position="2"/>
        <end position="134"/>
    </location>
</feature>
<gene>
    <name evidence="3" type="ORF">ACFSE6_17175</name>
</gene>
<dbReference type="Pfam" id="PF00582">
    <property type="entry name" value="Usp"/>
    <property type="match status" value="2"/>
</dbReference>